<dbReference type="InterPro" id="IPR010982">
    <property type="entry name" value="Lambda_DNA-bd_dom_sf"/>
</dbReference>
<sequence length="166" mass="18112">MLIPDTERYQIALGNELRRMRKARGWTRRDVQSHLSMSISTQTLAAWEHSTRAINVTRFAELCLTLGDRPHAVLERVDHAVIGGHDTAITMDLASVVEIAHPELRPLRRWAAARLNEGGATAITLPPAAVDRLAQLCDIPSDQLRVELAHAGGVGGQDSDVGQLAS</sequence>
<evidence type="ECO:0000313" key="3">
    <source>
        <dbReference type="Proteomes" id="UP001596337"/>
    </source>
</evidence>
<evidence type="ECO:0000313" key="2">
    <source>
        <dbReference type="EMBL" id="MFC6870897.1"/>
    </source>
</evidence>
<dbReference type="CDD" id="cd00093">
    <property type="entry name" value="HTH_XRE"/>
    <property type="match status" value="1"/>
</dbReference>
<dbReference type="Gene3D" id="1.10.260.40">
    <property type="entry name" value="lambda repressor-like DNA-binding domains"/>
    <property type="match status" value="1"/>
</dbReference>
<keyword evidence="3" id="KW-1185">Reference proteome</keyword>
<organism evidence="2 3">
    <name type="scientific">Haloechinothrix salitolerans</name>
    <dbReference type="NCBI Taxonomy" id="926830"/>
    <lineage>
        <taxon>Bacteria</taxon>
        <taxon>Bacillati</taxon>
        <taxon>Actinomycetota</taxon>
        <taxon>Actinomycetes</taxon>
        <taxon>Pseudonocardiales</taxon>
        <taxon>Pseudonocardiaceae</taxon>
        <taxon>Haloechinothrix</taxon>
    </lineage>
</organism>
<accession>A0ABW2C6H4</accession>
<evidence type="ECO:0000259" key="1">
    <source>
        <dbReference type="Pfam" id="PF01381"/>
    </source>
</evidence>
<dbReference type="Proteomes" id="UP001596337">
    <property type="component" value="Unassembled WGS sequence"/>
</dbReference>
<name>A0ABW2C6H4_9PSEU</name>
<protein>
    <submittedName>
        <fullName evidence="2">Helix-turn-helix domain-containing protein</fullName>
    </submittedName>
</protein>
<dbReference type="InterPro" id="IPR001387">
    <property type="entry name" value="Cro/C1-type_HTH"/>
</dbReference>
<dbReference type="EMBL" id="JBHSXX010000001">
    <property type="protein sequence ID" value="MFC6870897.1"/>
    <property type="molecule type" value="Genomic_DNA"/>
</dbReference>
<reference evidence="3" key="1">
    <citation type="journal article" date="2019" name="Int. J. Syst. Evol. Microbiol.">
        <title>The Global Catalogue of Microorganisms (GCM) 10K type strain sequencing project: providing services to taxonomists for standard genome sequencing and annotation.</title>
        <authorList>
            <consortium name="The Broad Institute Genomics Platform"/>
            <consortium name="The Broad Institute Genome Sequencing Center for Infectious Disease"/>
            <person name="Wu L."/>
            <person name="Ma J."/>
        </authorList>
    </citation>
    <scope>NUCLEOTIDE SEQUENCE [LARGE SCALE GENOMIC DNA]</scope>
    <source>
        <strain evidence="3">KCTC 32255</strain>
    </source>
</reference>
<dbReference type="Pfam" id="PF01381">
    <property type="entry name" value="HTH_3"/>
    <property type="match status" value="1"/>
</dbReference>
<comment type="caution">
    <text evidence="2">The sequence shown here is derived from an EMBL/GenBank/DDBJ whole genome shotgun (WGS) entry which is preliminary data.</text>
</comment>
<dbReference type="SUPFAM" id="SSF47413">
    <property type="entry name" value="lambda repressor-like DNA-binding domains"/>
    <property type="match status" value="1"/>
</dbReference>
<proteinExistence type="predicted"/>
<feature type="domain" description="HTH cro/C1-type" evidence="1">
    <location>
        <begin position="17"/>
        <end position="67"/>
    </location>
</feature>
<gene>
    <name evidence="2" type="ORF">ACFQGD_27595</name>
</gene>
<dbReference type="RefSeq" id="WP_345401650.1">
    <property type="nucleotide sequence ID" value="NZ_BAABLA010000106.1"/>
</dbReference>